<evidence type="ECO:0000313" key="2">
    <source>
        <dbReference type="EMBL" id="SUG27566.1"/>
    </source>
</evidence>
<reference evidence="3 4" key="1">
    <citation type="submission" date="2018-06" db="EMBL/GenBank/DDBJ databases">
        <authorList>
            <consortium name="Pathogen Informatics"/>
            <person name="Doyle S."/>
        </authorList>
    </citation>
    <scope>NUCLEOTIDE SEQUENCE [LARGE SCALE GENOMIC DNA]</scope>
    <source>
        <strain evidence="3 4">NCTC10718</strain>
    </source>
</reference>
<dbReference type="EMBL" id="UGWQ01000004">
    <property type="protein sequence ID" value="SUG27702.1"/>
    <property type="molecule type" value="Genomic_DNA"/>
</dbReference>
<evidence type="ECO:0000313" key="4">
    <source>
        <dbReference type="Proteomes" id="UP000254332"/>
    </source>
</evidence>
<name>A0A379SDP6_SALER</name>
<sequence>MDGECNAEAAGKMRQNVRQKRPASSALTGMQAVLCTRAGIFNVIRYMKSAQE</sequence>
<evidence type="ECO:0000256" key="1">
    <source>
        <dbReference type="SAM" id="MobiDB-lite"/>
    </source>
</evidence>
<proteinExistence type="predicted"/>
<accession>A0A379SDP6</accession>
<feature type="region of interest" description="Disordered" evidence="1">
    <location>
        <begin position="1"/>
        <end position="24"/>
    </location>
</feature>
<dbReference type="AlphaFoldDB" id="A0A379SDP6"/>
<organism evidence="3 4">
    <name type="scientific">Salmonella enterica</name>
    <name type="common">Salmonella choleraesuis</name>
    <dbReference type="NCBI Taxonomy" id="28901"/>
    <lineage>
        <taxon>Bacteria</taxon>
        <taxon>Pseudomonadati</taxon>
        <taxon>Pseudomonadota</taxon>
        <taxon>Gammaproteobacteria</taxon>
        <taxon>Enterobacterales</taxon>
        <taxon>Enterobacteriaceae</taxon>
        <taxon>Salmonella</taxon>
    </lineage>
</organism>
<evidence type="ECO:0000313" key="3">
    <source>
        <dbReference type="EMBL" id="SUG27702.1"/>
    </source>
</evidence>
<dbReference type="EMBL" id="UGWQ01000003">
    <property type="protein sequence ID" value="SUG27566.1"/>
    <property type="molecule type" value="Genomic_DNA"/>
</dbReference>
<protein>
    <submittedName>
        <fullName evidence="3">Uncharacterized protein</fullName>
    </submittedName>
</protein>
<dbReference type="Proteomes" id="UP000254332">
    <property type="component" value="Unassembled WGS sequence"/>
</dbReference>
<gene>
    <name evidence="2" type="ORF">NCTC10718_04889</name>
    <name evidence="3" type="ORF">NCTC10718_05028</name>
</gene>